<dbReference type="Proteomes" id="UP000516444">
    <property type="component" value="Chromosome"/>
</dbReference>
<dbReference type="GO" id="GO:0003677">
    <property type="term" value="F:DNA binding"/>
    <property type="evidence" value="ECO:0007669"/>
    <property type="project" value="InterPro"/>
</dbReference>
<evidence type="ECO:0000313" key="3">
    <source>
        <dbReference type="Proteomes" id="UP000516444"/>
    </source>
</evidence>
<keyword evidence="3" id="KW-1185">Reference proteome</keyword>
<dbReference type="OrthoDB" id="3542608at2"/>
<sequence length="303" mass="34239">MERDQLADFLRRRREAIHPGEVGLAQGPRRRSRGLRREEVAMFAGISVDYVARLEQGRSSQPSTQLLGALARALRLSDDERDHLFHLAGHRPPPTDGLAQLARAGLVRMMELLTDTSAVVLSDLGEVLAQNPAALLLMGDQTSFTGDRRYLVYRWFTDPAVRATHPPGAQERHARELVADLRTAVGRHAGDPAVAGFVARLQAANSDFRRMWAEHEVAVKRTDRKTLIHPRVGELLMDVETLAGLDHRQRLMVLTPADNETRERLELLRVLGIQEFTQAREMFPDRETFPDDDIADRRFHKDS</sequence>
<evidence type="ECO:0000259" key="1">
    <source>
        <dbReference type="PROSITE" id="PS50943"/>
    </source>
</evidence>
<feature type="domain" description="HTH cro/C1-type" evidence="1">
    <location>
        <begin position="30"/>
        <end position="81"/>
    </location>
</feature>
<dbReference type="EMBL" id="AP023440">
    <property type="protein sequence ID" value="BCL28182.1"/>
    <property type="molecule type" value="Genomic_DNA"/>
</dbReference>
<dbReference type="Gene3D" id="3.30.450.180">
    <property type="match status" value="1"/>
</dbReference>
<reference evidence="2 3" key="1">
    <citation type="journal article" date="2014" name="Int. J. Syst. Evol. Microbiol.">
        <title>Complete genome sequence of Corynebacterium casei LMG S-19264T (=DSM 44701T), isolated from a smear-ripened cheese.</title>
        <authorList>
            <consortium name="US DOE Joint Genome Institute (JGI-PGF)"/>
            <person name="Walter F."/>
            <person name="Albersmeier A."/>
            <person name="Kalinowski J."/>
            <person name="Ruckert C."/>
        </authorList>
    </citation>
    <scope>NUCLEOTIDE SEQUENCE [LARGE SCALE GENOMIC DNA]</scope>
    <source>
        <strain evidence="2 3">JCM 4677</strain>
    </source>
</reference>
<dbReference type="Pfam" id="PF13560">
    <property type="entry name" value="HTH_31"/>
    <property type="match status" value="1"/>
</dbReference>
<proteinExistence type="predicted"/>
<dbReference type="RefSeq" id="WP_079103176.1">
    <property type="nucleotide sequence ID" value="NZ_AP023440.1"/>
</dbReference>
<dbReference type="InterPro" id="IPR041413">
    <property type="entry name" value="MLTR_LBD"/>
</dbReference>
<dbReference type="InterPro" id="IPR001387">
    <property type="entry name" value="Cro/C1-type_HTH"/>
</dbReference>
<dbReference type="AlphaFoldDB" id="A0A7G1NZR7"/>
<organism evidence="2 3">
    <name type="scientific">Streptomyces aurantiacus</name>
    <dbReference type="NCBI Taxonomy" id="47760"/>
    <lineage>
        <taxon>Bacteria</taxon>
        <taxon>Bacillati</taxon>
        <taxon>Actinomycetota</taxon>
        <taxon>Actinomycetes</taxon>
        <taxon>Kitasatosporales</taxon>
        <taxon>Streptomycetaceae</taxon>
        <taxon>Streptomyces</taxon>
        <taxon>Streptomyces aurantiacus group</taxon>
    </lineage>
</organism>
<dbReference type="CDD" id="cd00093">
    <property type="entry name" value="HTH_XRE"/>
    <property type="match status" value="1"/>
</dbReference>
<dbReference type="PANTHER" id="PTHR35010">
    <property type="entry name" value="BLL4672 PROTEIN-RELATED"/>
    <property type="match status" value="1"/>
</dbReference>
<accession>A0A7G1NZR7</accession>
<gene>
    <name evidence="2" type="ORF">GCM10017557_30410</name>
</gene>
<dbReference type="SUPFAM" id="SSF47413">
    <property type="entry name" value="lambda repressor-like DNA-binding domains"/>
    <property type="match status" value="1"/>
</dbReference>
<dbReference type="PROSITE" id="PS50943">
    <property type="entry name" value="HTH_CROC1"/>
    <property type="match status" value="1"/>
</dbReference>
<dbReference type="SMART" id="SM00530">
    <property type="entry name" value="HTH_XRE"/>
    <property type="match status" value="1"/>
</dbReference>
<evidence type="ECO:0000313" key="2">
    <source>
        <dbReference type="EMBL" id="BCL28182.1"/>
    </source>
</evidence>
<dbReference type="KEGG" id="sgm:GCM10017557_30410"/>
<name>A0A7G1NZR7_9ACTN</name>
<protein>
    <submittedName>
        <fullName evidence="2">XRE family transcriptional regulator</fullName>
    </submittedName>
</protein>
<dbReference type="Gene3D" id="1.10.260.40">
    <property type="entry name" value="lambda repressor-like DNA-binding domains"/>
    <property type="match status" value="1"/>
</dbReference>
<dbReference type="Pfam" id="PF17765">
    <property type="entry name" value="MLTR_LBD"/>
    <property type="match status" value="1"/>
</dbReference>
<dbReference type="InterPro" id="IPR010982">
    <property type="entry name" value="Lambda_DNA-bd_dom_sf"/>
</dbReference>
<dbReference type="PANTHER" id="PTHR35010:SF2">
    <property type="entry name" value="BLL4672 PROTEIN"/>
    <property type="match status" value="1"/>
</dbReference>